<proteinExistence type="predicted"/>
<keyword evidence="2" id="KW-1185">Reference proteome</keyword>
<organism evidence="1 2">
    <name type="scientific">Eretmocerus hayati</name>
    <dbReference type="NCBI Taxonomy" id="131215"/>
    <lineage>
        <taxon>Eukaryota</taxon>
        <taxon>Metazoa</taxon>
        <taxon>Ecdysozoa</taxon>
        <taxon>Arthropoda</taxon>
        <taxon>Hexapoda</taxon>
        <taxon>Insecta</taxon>
        <taxon>Pterygota</taxon>
        <taxon>Neoptera</taxon>
        <taxon>Endopterygota</taxon>
        <taxon>Hymenoptera</taxon>
        <taxon>Apocrita</taxon>
        <taxon>Proctotrupomorpha</taxon>
        <taxon>Chalcidoidea</taxon>
        <taxon>Aphelinidae</taxon>
        <taxon>Aphelininae</taxon>
        <taxon>Eretmocerus</taxon>
    </lineage>
</organism>
<evidence type="ECO:0000313" key="1">
    <source>
        <dbReference type="EMBL" id="KAJ8675175.1"/>
    </source>
</evidence>
<protein>
    <submittedName>
        <fullName evidence="1">Uncharacterized protein</fullName>
    </submittedName>
</protein>
<dbReference type="EMBL" id="CM056742">
    <property type="protein sequence ID" value="KAJ8675175.1"/>
    <property type="molecule type" value="Genomic_DNA"/>
</dbReference>
<sequence>MPSYKLTYFPLKGRAEPIRLLLSYAGVEFIDDRIEFKDWPEIKHTTPLGQLPVLEIDDRKVYQSNAICRYLAKQFGLAGKNDWEALEIDATVDTIFDCLNKIVDYHYEAHPEAKAQKCEKLEELIPFYIRRLDEQVKKNEGYLVGGALTWADLVFVGLLDSFNFMSKRDVIEKAKELKALQQKVLDIPNIKAWVAKRPDSFPDKSRIGRLLTE</sequence>
<comment type="caution">
    <text evidence="1">The sequence shown here is derived from an EMBL/GenBank/DDBJ whole genome shotgun (WGS) entry which is preliminary data.</text>
</comment>
<dbReference type="Proteomes" id="UP001239111">
    <property type="component" value="Chromosome 2"/>
</dbReference>
<name>A0ACC2NVA7_9HYME</name>
<evidence type="ECO:0000313" key="2">
    <source>
        <dbReference type="Proteomes" id="UP001239111"/>
    </source>
</evidence>
<gene>
    <name evidence="1" type="ORF">QAD02_010961</name>
</gene>
<accession>A0ACC2NVA7</accession>
<reference evidence="1" key="1">
    <citation type="submission" date="2023-04" db="EMBL/GenBank/DDBJ databases">
        <title>A chromosome-level genome assembly of the parasitoid wasp Eretmocerus hayati.</title>
        <authorList>
            <person name="Zhong Y."/>
            <person name="Liu S."/>
            <person name="Liu Y."/>
        </authorList>
    </citation>
    <scope>NUCLEOTIDE SEQUENCE</scope>
    <source>
        <strain evidence="1">ZJU_SS_LIU_2023</strain>
    </source>
</reference>